<accession>A0A150FW31</accession>
<dbReference type="Proteomes" id="UP000075714">
    <property type="component" value="Unassembled WGS sequence"/>
</dbReference>
<sequence>MENMRRELGMLPLEEVLGRRGRNFAGPLYDTVDPADDGALLLGRGQPVMPASEEAELVRKAMRASVPEFAEEEAMASWSVDTPTGDPRLDKDALAAAITGTNTGAMLFYRGEVDEIRMASMGYGRARSRHSYYFLVEIEEGVENARQVVPWVCIVQCYVRLPAMLYAGRERKTLRLLMVRLLKVEKEGMLYVARGGLSGPGREAYALPVSSLQDGRPWKKCIVALPQSGPDQGKAFFMPYTAMSEH</sequence>
<evidence type="ECO:0000313" key="1">
    <source>
        <dbReference type="EMBL" id="KXZ41778.1"/>
    </source>
</evidence>
<organism evidence="1 2">
    <name type="scientific">Gonium pectorale</name>
    <name type="common">Green alga</name>
    <dbReference type="NCBI Taxonomy" id="33097"/>
    <lineage>
        <taxon>Eukaryota</taxon>
        <taxon>Viridiplantae</taxon>
        <taxon>Chlorophyta</taxon>
        <taxon>core chlorophytes</taxon>
        <taxon>Chlorophyceae</taxon>
        <taxon>CS clade</taxon>
        <taxon>Chlamydomonadales</taxon>
        <taxon>Volvocaceae</taxon>
        <taxon>Gonium</taxon>
    </lineage>
</organism>
<reference evidence="2" key="1">
    <citation type="journal article" date="2016" name="Nat. Commun.">
        <title>The Gonium pectorale genome demonstrates co-option of cell cycle regulation during the evolution of multicellularity.</title>
        <authorList>
            <person name="Hanschen E.R."/>
            <person name="Marriage T.N."/>
            <person name="Ferris P.J."/>
            <person name="Hamaji T."/>
            <person name="Toyoda A."/>
            <person name="Fujiyama A."/>
            <person name="Neme R."/>
            <person name="Noguchi H."/>
            <person name="Minakuchi Y."/>
            <person name="Suzuki M."/>
            <person name="Kawai-Toyooka H."/>
            <person name="Smith D.R."/>
            <person name="Sparks H."/>
            <person name="Anderson J."/>
            <person name="Bakaric R."/>
            <person name="Luria V."/>
            <person name="Karger A."/>
            <person name="Kirschner M.W."/>
            <person name="Durand P.M."/>
            <person name="Michod R.E."/>
            <person name="Nozaki H."/>
            <person name="Olson B.J."/>
        </authorList>
    </citation>
    <scope>NUCLEOTIDE SEQUENCE [LARGE SCALE GENOMIC DNA]</scope>
    <source>
        <strain evidence="2">NIES-2863</strain>
    </source>
</reference>
<keyword evidence="2" id="KW-1185">Reference proteome</keyword>
<protein>
    <submittedName>
        <fullName evidence="1">Uncharacterized protein</fullName>
    </submittedName>
</protein>
<proteinExistence type="predicted"/>
<evidence type="ECO:0000313" key="2">
    <source>
        <dbReference type="Proteomes" id="UP000075714"/>
    </source>
</evidence>
<dbReference type="EMBL" id="LSYV01000285">
    <property type="protein sequence ID" value="KXZ41778.1"/>
    <property type="molecule type" value="Genomic_DNA"/>
</dbReference>
<name>A0A150FW31_GONPE</name>
<comment type="caution">
    <text evidence="1">The sequence shown here is derived from an EMBL/GenBank/DDBJ whole genome shotgun (WGS) entry which is preliminary data.</text>
</comment>
<dbReference type="AlphaFoldDB" id="A0A150FW31"/>
<gene>
    <name evidence="1" type="ORF">GPECTOR_286g760</name>
</gene>